<organism evidence="1 2">
    <name type="scientific">Hypsibius exemplaris</name>
    <name type="common">Freshwater tardigrade</name>
    <dbReference type="NCBI Taxonomy" id="2072580"/>
    <lineage>
        <taxon>Eukaryota</taxon>
        <taxon>Metazoa</taxon>
        <taxon>Ecdysozoa</taxon>
        <taxon>Tardigrada</taxon>
        <taxon>Eutardigrada</taxon>
        <taxon>Parachela</taxon>
        <taxon>Hypsibioidea</taxon>
        <taxon>Hypsibiidae</taxon>
        <taxon>Hypsibius</taxon>
    </lineage>
</organism>
<evidence type="ECO:0000313" key="1">
    <source>
        <dbReference type="EMBL" id="OQV16110.1"/>
    </source>
</evidence>
<proteinExistence type="predicted"/>
<sequence length="155" mass="17671">MVLYHAGHRTAPLLYSEARLVSLQVETRTPDGRAREQDAFLSRLNPKFSLLSLVIAKLVRVWGSDFLGFQNIFKNTPSRYYDSLAEQQCYGSPTKSFNPGGSSPTWHQPLRRSSSFTFFVHCITIDLYTCLVRIPALAIPHRGLLLCKQYSFKWG</sequence>
<name>A0A1W0WLM2_HYPEX</name>
<reference evidence="2" key="1">
    <citation type="submission" date="2017-01" db="EMBL/GenBank/DDBJ databases">
        <title>Comparative genomics of anhydrobiosis in the tardigrade Hypsibius dujardini.</title>
        <authorList>
            <person name="Yoshida Y."/>
            <person name="Koutsovoulos G."/>
            <person name="Laetsch D."/>
            <person name="Stevens L."/>
            <person name="Kumar S."/>
            <person name="Horikawa D."/>
            <person name="Ishino K."/>
            <person name="Komine S."/>
            <person name="Tomita M."/>
            <person name="Blaxter M."/>
            <person name="Arakawa K."/>
        </authorList>
    </citation>
    <scope>NUCLEOTIDE SEQUENCE [LARGE SCALE GENOMIC DNA]</scope>
    <source>
        <strain evidence="2">Z151</strain>
    </source>
</reference>
<protein>
    <submittedName>
        <fullName evidence="1">Uncharacterized protein</fullName>
    </submittedName>
</protein>
<keyword evidence="2" id="KW-1185">Reference proteome</keyword>
<dbReference type="AlphaFoldDB" id="A0A1W0WLM2"/>
<dbReference type="Proteomes" id="UP000192578">
    <property type="component" value="Unassembled WGS sequence"/>
</dbReference>
<comment type="caution">
    <text evidence="1">The sequence shown here is derived from an EMBL/GenBank/DDBJ whole genome shotgun (WGS) entry which is preliminary data.</text>
</comment>
<dbReference type="EMBL" id="MTYJ01000078">
    <property type="protein sequence ID" value="OQV16110.1"/>
    <property type="molecule type" value="Genomic_DNA"/>
</dbReference>
<accession>A0A1W0WLM2</accession>
<gene>
    <name evidence="1" type="ORF">BV898_09746</name>
</gene>
<evidence type="ECO:0000313" key="2">
    <source>
        <dbReference type="Proteomes" id="UP000192578"/>
    </source>
</evidence>